<feature type="region of interest" description="Disordered" evidence="1">
    <location>
        <begin position="139"/>
        <end position="207"/>
    </location>
</feature>
<dbReference type="InterPro" id="IPR043502">
    <property type="entry name" value="DNA/RNA_pol_sf"/>
</dbReference>
<dbReference type="GO" id="GO:0071897">
    <property type="term" value="P:DNA biosynthetic process"/>
    <property type="evidence" value="ECO:0007669"/>
    <property type="project" value="UniProtKB-ARBA"/>
</dbReference>
<feature type="domain" description="Reverse transcriptase Ty1/copia-type" evidence="2">
    <location>
        <begin position="258"/>
        <end position="502"/>
    </location>
</feature>
<protein>
    <recommendedName>
        <fullName evidence="6">Reverse transcriptase Ty1/copia-type domain-containing protein</fullName>
    </recommendedName>
</protein>
<accession>A0AAD8DUZ3</accession>
<proteinExistence type="predicted"/>
<dbReference type="InterPro" id="IPR057670">
    <property type="entry name" value="SH3_retrovirus"/>
</dbReference>
<dbReference type="PANTHER" id="PTHR11439:SF483">
    <property type="entry name" value="PEPTIDE SYNTHASE GLIP-LIKE, PUTATIVE (AFU_ORTHOLOGUE AFUA_3G12920)-RELATED"/>
    <property type="match status" value="1"/>
</dbReference>
<dbReference type="SUPFAM" id="SSF56672">
    <property type="entry name" value="DNA/RNA polymerases"/>
    <property type="match status" value="1"/>
</dbReference>
<organism evidence="4 5">
    <name type="scientific">Mythimna separata</name>
    <name type="common">Oriental armyworm</name>
    <name type="synonym">Pseudaletia separata</name>
    <dbReference type="NCBI Taxonomy" id="271217"/>
    <lineage>
        <taxon>Eukaryota</taxon>
        <taxon>Metazoa</taxon>
        <taxon>Ecdysozoa</taxon>
        <taxon>Arthropoda</taxon>
        <taxon>Hexapoda</taxon>
        <taxon>Insecta</taxon>
        <taxon>Pterygota</taxon>
        <taxon>Neoptera</taxon>
        <taxon>Endopterygota</taxon>
        <taxon>Lepidoptera</taxon>
        <taxon>Glossata</taxon>
        <taxon>Ditrysia</taxon>
        <taxon>Noctuoidea</taxon>
        <taxon>Noctuidae</taxon>
        <taxon>Noctuinae</taxon>
        <taxon>Hadenini</taxon>
        <taxon>Mythimna</taxon>
    </lineage>
</organism>
<reference evidence="4" key="1">
    <citation type="submission" date="2023-03" db="EMBL/GenBank/DDBJ databases">
        <title>Chromosome-level genomes of two armyworms, Mythimna separata and Mythimna loreyi, provide insights into the biosynthesis and reception of sex pheromones.</title>
        <authorList>
            <person name="Zhao H."/>
        </authorList>
    </citation>
    <scope>NUCLEOTIDE SEQUENCE</scope>
    <source>
        <strain evidence="4">BeijingLab</strain>
        <tissue evidence="4">Pupa</tissue>
    </source>
</reference>
<feature type="compositionally biased region" description="Basic and acidic residues" evidence="1">
    <location>
        <begin position="189"/>
        <end position="202"/>
    </location>
</feature>
<evidence type="ECO:0000259" key="2">
    <source>
        <dbReference type="Pfam" id="PF07727"/>
    </source>
</evidence>
<dbReference type="CDD" id="cd09272">
    <property type="entry name" value="RNase_HI_RT_Ty1"/>
    <property type="match status" value="1"/>
</dbReference>
<evidence type="ECO:0000313" key="4">
    <source>
        <dbReference type="EMBL" id="KAJ8725064.1"/>
    </source>
</evidence>
<dbReference type="PANTHER" id="PTHR11439">
    <property type="entry name" value="GAG-POL-RELATED RETROTRANSPOSON"/>
    <property type="match status" value="1"/>
</dbReference>
<feature type="domain" description="Retroviral polymerase SH3-like" evidence="3">
    <location>
        <begin position="27"/>
        <end position="89"/>
    </location>
</feature>
<dbReference type="Pfam" id="PF25597">
    <property type="entry name" value="SH3_retrovirus"/>
    <property type="match status" value="1"/>
</dbReference>
<evidence type="ECO:0000259" key="3">
    <source>
        <dbReference type="Pfam" id="PF25597"/>
    </source>
</evidence>
<dbReference type="Proteomes" id="UP001231518">
    <property type="component" value="Chromosome 7"/>
</dbReference>
<sequence>MALKDKVPEEVFTGERVDLSNLKVFGCRAQVLVKDHSRKKFDAKTVQMIMTGYSTNSKAYRFINLEDDPTRIIIARDATFMENVSAATKEKQKAAVPVSKKDAVVIDLQYDIPGVSRSITQPEVPRIADPVAVRIPVASSNMNEEESGSVSSTTRASSPTRSDSGENFYDSVDVEDPTAEDLQSSASVDLEHPVAEGLESSRRYPARNRVPKREKDMVYNFHVSDDPDPISVKDAMERSDKKFWVEAMKDEFNSLKVNGTWELVDRPLDANVVKTKWVFKLKVGADGSTQRYKARLVAKGYSQKPGEDYFETFAPVVKMSSIRLLLALTVEKNLSVHHIDVTTAFLNGDLCEEIYMEQPQSFVQEGSEGKVCKLKKAIYGLKQAARCWNQKIHEHIMKMGFSRSKYDQCVYTKNYKDIFTVIALYVDDFYIFTNKAVESRTVIRQIGRSFKIKDLGEARECLGVRIERKSVNEIHLSQKQYISKILEKYGMLECKAVSTPVEMNLRLKSGEKNDNTRYQEIIGSLMYLACCTRPDISYAVTMLSQFNNCNDSTHMAALKRVLRYLKGTAELSLCYKKCNKPLVAYADADWGNGPDGKSFSGYTLVFGGAAVSWQSIKQRCVALSTAEAEYIAICEVAKEVISVNGLYSELTGRNNTAVTIFSDSQSASKLVYSPAIGKRSKHINIRYHFVRELAEQRVICVKYCETALMPADMMTKGVGKQKHVFCTQHSGLSGGVEP</sequence>
<name>A0AAD8DUZ3_MYTSE</name>
<dbReference type="EMBL" id="JARGEI010000010">
    <property type="protein sequence ID" value="KAJ8725064.1"/>
    <property type="molecule type" value="Genomic_DNA"/>
</dbReference>
<dbReference type="InterPro" id="IPR013103">
    <property type="entry name" value="RVT_2"/>
</dbReference>
<feature type="compositionally biased region" description="Low complexity" evidence="1">
    <location>
        <begin position="148"/>
        <end position="162"/>
    </location>
</feature>
<keyword evidence="5" id="KW-1185">Reference proteome</keyword>
<evidence type="ECO:0008006" key="6">
    <source>
        <dbReference type="Google" id="ProtNLM"/>
    </source>
</evidence>
<dbReference type="AlphaFoldDB" id="A0AAD8DUZ3"/>
<evidence type="ECO:0000313" key="5">
    <source>
        <dbReference type="Proteomes" id="UP001231518"/>
    </source>
</evidence>
<comment type="caution">
    <text evidence="4">The sequence shown here is derived from an EMBL/GenBank/DDBJ whole genome shotgun (WGS) entry which is preliminary data.</text>
</comment>
<gene>
    <name evidence="4" type="ORF">PYW07_016022</name>
</gene>
<dbReference type="Pfam" id="PF07727">
    <property type="entry name" value="RVT_2"/>
    <property type="match status" value="1"/>
</dbReference>
<evidence type="ECO:0000256" key="1">
    <source>
        <dbReference type="SAM" id="MobiDB-lite"/>
    </source>
</evidence>